<accession>A0A382T4C2</accession>
<sequence>MMYVEKALRVLNWQIEFVQFVDSYQLLDLLNIVGAAGRIVDQALSQRLAIQNVGFNPRLSSDLTEMGVRRVG</sequence>
<evidence type="ECO:0000313" key="1">
    <source>
        <dbReference type="EMBL" id="SVD16131.1"/>
    </source>
</evidence>
<feature type="non-terminal residue" evidence="1">
    <location>
        <position position="72"/>
    </location>
</feature>
<name>A0A382T4C2_9ZZZZ</name>
<protein>
    <submittedName>
        <fullName evidence="1">Uncharacterized protein</fullName>
    </submittedName>
</protein>
<proteinExistence type="predicted"/>
<gene>
    <name evidence="1" type="ORF">METZ01_LOCUS368985</name>
</gene>
<reference evidence="1" key="1">
    <citation type="submission" date="2018-05" db="EMBL/GenBank/DDBJ databases">
        <authorList>
            <person name="Lanie J.A."/>
            <person name="Ng W.-L."/>
            <person name="Kazmierczak K.M."/>
            <person name="Andrzejewski T.M."/>
            <person name="Davidsen T.M."/>
            <person name="Wayne K.J."/>
            <person name="Tettelin H."/>
            <person name="Glass J.I."/>
            <person name="Rusch D."/>
            <person name="Podicherti R."/>
            <person name="Tsui H.-C.T."/>
            <person name="Winkler M.E."/>
        </authorList>
    </citation>
    <scope>NUCLEOTIDE SEQUENCE</scope>
</reference>
<dbReference type="AlphaFoldDB" id="A0A382T4C2"/>
<dbReference type="EMBL" id="UINC01133285">
    <property type="protein sequence ID" value="SVD16131.1"/>
    <property type="molecule type" value="Genomic_DNA"/>
</dbReference>
<organism evidence="1">
    <name type="scientific">marine metagenome</name>
    <dbReference type="NCBI Taxonomy" id="408172"/>
    <lineage>
        <taxon>unclassified sequences</taxon>
        <taxon>metagenomes</taxon>
        <taxon>ecological metagenomes</taxon>
    </lineage>
</organism>